<feature type="domain" description="AAA+ ATPase" evidence="4">
    <location>
        <begin position="760"/>
        <end position="914"/>
    </location>
</feature>
<protein>
    <submittedName>
        <fullName evidence="5">Chaperone ClpB</fullName>
    </submittedName>
</protein>
<evidence type="ECO:0000313" key="5">
    <source>
        <dbReference type="EMBL" id="CCP24087.1"/>
    </source>
</evidence>
<dbReference type="Gene3D" id="3.40.50.300">
    <property type="entry name" value="P-loop containing nucleotide triphosphate hydrolases"/>
    <property type="match status" value="1"/>
</dbReference>
<dbReference type="InterPro" id="IPR001270">
    <property type="entry name" value="ClpA/B"/>
</dbReference>
<evidence type="ECO:0000313" key="6">
    <source>
        <dbReference type="Proteomes" id="UP000010466"/>
    </source>
</evidence>
<accession>L0RVI4</accession>
<keyword evidence="2" id="KW-0067">ATP-binding</keyword>
<dbReference type="KEGG" id="mcy:MCYN_0355"/>
<evidence type="ECO:0000256" key="3">
    <source>
        <dbReference type="SAM" id="Phobius"/>
    </source>
</evidence>
<dbReference type="GO" id="GO:0005524">
    <property type="term" value="F:ATP binding"/>
    <property type="evidence" value="ECO:0007669"/>
    <property type="project" value="UniProtKB-KW"/>
</dbReference>
<proteinExistence type="predicted"/>
<dbReference type="PANTHER" id="PTHR11638:SF18">
    <property type="entry name" value="HEAT SHOCK PROTEIN 104"/>
    <property type="match status" value="1"/>
</dbReference>
<dbReference type="SMART" id="SM00382">
    <property type="entry name" value="AAA"/>
    <property type="match status" value="1"/>
</dbReference>
<dbReference type="AlphaFoldDB" id="L0RVI4"/>
<keyword evidence="3" id="KW-0472">Membrane</keyword>
<dbReference type="eggNOG" id="COG0542">
    <property type="taxonomic scope" value="Bacteria"/>
</dbReference>
<dbReference type="InterPro" id="IPR027417">
    <property type="entry name" value="P-loop_NTPase"/>
</dbReference>
<dbReference type="STRING" id="1246955.MCYN_0355"/>
<dbReference type="HOGENOM" id="CLU_297519_0_0_14"/>
<gene>
    <name evidence="5" type="primary">MCYN0355</name>
    <name evidence="5" type="ordered locus">MCYN_0355</name>
</gene>
<dbReference type="Proteomes" id="UP000010466">
    <property type="component" value="Chromosome"/>
</dbReference>
<keyword evidence="6" id="KW-1185">Reference proteome</keyword>
<name>L0RVI4_MYCC1</name>
<keyword evidence="3" id="KW-0812">Transmembrane</keyword>
<dbReference type="EMBL" id="HF559394">
    <property type="protein sequence ID" value="CCP24087.1"/>
    <property type="molecule type" value="Genomic_DNA"/>
</dbReference>
<sequence length="1012" mass="120212">MIYLFNKKYHIYNREYYKTYFSKFQLSIFWFYIIFAVNKSLIRRNMLTQNEMKNKIKKIIDLEYLFEKINRLSRNKTLTHYDERNLSEILESIFDLFFTFSNEMFFNKNNDFHKKILSIKELIQKVTDLKKNLNNNNNNNLDALNSMLNNIFHLLNQIWNLEDDEILTNQNGNWNYYNKDWNENNINNHNYLYNQNLQNQFNSYINNIIFYDPVNSGRKMQLEYNINYYNKNNPENKIAYEFFDDISELTDVNLWGSETESVKNAADRLLRKYRDINIDKYYAIIKNISYYKFFGNDSHKLSNSPFDSISKFNIVNKKVRIILLENDETIEDFKTSKSYKNNKTWKFITGIMHNNDNLNIMNKLINDQISNTHNVNSNYSINNETVNIINLTNNSLFNNNKNPITSAYEFIISQLSANKNNDIKTLQYNNGIDNLIIIDKMIDQLNLLIYHIEKNFEIYKILWFKSFKEAFENKESSDFFDEFKKFNKREGGLFTKYIDISKTISEVLDAYREYHPNYEENSTFKLNCLIEKELCEGTIENCECKKTSDFAKLLEYIQNIFKLSKKYGKKLIFNYFSHNVDLKENKFNVLYNNDINHKNYYDELKNEIINDKNISKIELDELRYCFLYSDFNANKNYYKIKFPDRTMLKSFLFIGLDFSLIEKVTIDVILKSFFTNLEITNKNLTTDKNNYIKYIKSELNNIVFPFEKDLKTNDYQTLIQNIKSLNEFLKSEIIGQNKQIDLITKPIPNRYVLNQEIKKPWRSYLFAGPTGVGKTKTAELIAEKLFSKDKFLILNMSEYADEIKSLIDQNGTLSKQLSNNPQSIVLFDEIEKASQKTIDILLQILSTGTYVDNMGSEISLKNSIVICTTNLNSTLFEYKRLINKPNEWLKSAKLKFREEILGRFDDIILFNEISNNVVYEIFCKKLNDQLSKISASYKNEIDFIFDHKSFKRVVKKIIESGFGVRKIESFIDINILSTISNVLLEMDLNKKIIITLKYEKNKVIAKGEYNEK</sequence>
<dbReference type="GO" id="GO:0016887">
    <property type="term" value="F:ATP hydrolysis activity"/>
    <property type="evidence" value="ECO:0007669"/>
    <property type="project" value="InterPro"/>
</dbReference>
<dbReference type="PRINTS" id="PR00300">
    <property type="entry name" value="CLPPROTEASEA"/>
</dbReference>
<organism evidence="5 6">
    <name type="scientific">Mycoplasmopsis cynos (strain C142)</name>
    <name type="common">Mycoplasma cynos</name>
    <dbReference type="NCBI Taxonomy" id="1246955"/>
    <lineage>
        <taxon>Bacteria</taxon>
        <taxon>Bacillati</taxon>
        <taxon>Mycoplasmatota</taxon>
        <taxon>Mycoplasmoidales</taxon>
        <taxon>Metamycoplasmataceae</taxon>
        <taxon>Mycoplasmopsis</taxon>
    </lineage>
</organism>
<dbReference type="GO" id="GO:0005737">
    <property type="term" value="C:cytoplasm"/>
    <property type="evidence" value="ECO:0007669"/>
    <property type="project" value="TreeGrafter"/>
</dbReference>
<keyword evidence="3" id="KW-1133">Transmembrane helix</keyword>
<feature type="transmembrane region" description="Helical" evidence="3">
    <location>
        <begin position="20"/>
        <end position="37"/>
    </location>
</feature>
<dbReference type="InterPro" id="IPR003593">
    <property type="entry name" value="AAA+_ATPase"/>
</dbReference>
<reference evidence="6" key="1">
    <citation type="journal article" date="2013" name="Genome Announc.">
        <title>Complete genome sequence of Mycoplasma cynos strain C142.</title>
        <authorList>
            <person name="Walker C.A."/>
            <person name="Mannering S.A."/>
            <person name="Shields S."/>
            <person name="Blake D.P."/>
            <person name="Brownlie J."/>
        </authorList>
    </citation>
    <scope>NUCLEOTIDE SEQUENCE [LARGE SCALE GENOMIC DNA]</scope>
    <source>
        <strain evidence="6">C142</strain>
    </source>
</reference>
<dbReference type="GO" id="GO:0034605">
    <property type="term" value="P:cellular response to heat"/>
    <property type="evidence" value="ECO:0007669"/>
    <property type="project" value="TreeGrafter"/>
</dbReference>
<dbReference type="PATRIC" id="fig|1246955.3.peg.324"/>
<evidence type="ECO:0000256" key="2">
    <source>
        <dbReference type="ARBA" id="ARBA00022840"/>
    </source>
</evidence>
<evidence type="ECO:0000256" key="1">
    <source>
        <dbReference type="ARBA" id="ARBA00022741"/>
    </source>
</evidence>
<evidence type="ECO:0000259" key="4">
    <source>
        <dbReference type="SMART" id="SM00382"/>
    </source>
</evidence>
<dbReference type="Pfam" id="PF07724">
    <property type="entry name" value="AAA_2"/>
    <property type="match status" value="1"/>
</dbReference>
<dbReference type="InterPro" id="IPR050130">
    <property type="entry name" value="ClpA_ClpB"/>
</dbReference>
<dbReference type="PANTHER" id="PTHR11638">
    <property type="entry name" value="ATP-DEPENDENT CLP PROTEASE"/>
    <property type="match status" value="1"/>
</dbReference>
<dbReference type="SUPFAM" id="SSF52540">
    <property type="entry name" value="P-loop containing nucleoside triphosphate hydrolases"/>
    <property type="match status" value="1"/>
</dbReference>
<dbReference type="InterPro" id="IPR003959">
    <property type="entry name" value="ATPase_AAA_core"/>
</dbReference>
<keyword evidence="1" id="KW-0547">Nucleotide-binding</keyword>